<dbReference type="EMBL" id="LR798287">
    <property type="protein sequence ID" value="CAB5221625.1"/>
    <property type="molecule type" value="Genomic_DNA"/>
</dbReference>
<gene>
    <name evidence="1" type="ORF">UFOVP245_210</name>
</gene>
<sequence>MSEYVQNHIDVLKFEVVCLQHKLRPEDTGHIHTAIGVLKERIDELEKKLAVEIFKTKDYNI</sequence>
<name>A0A6J7WXL8_9CAUD</name>
<organism evidence="1">
    <name type="scientific">uncultured Caudovirales phage</name>
    <dbReference type="NCBI Taxonomy" id="2100421"/>
    <lineage>
        <taxon>Viruses</taxon>
        <taxon>Duplodnaviria</taxon>
        <taxon>Heunggongvirae</taxon>
        <taxon>Uroviricota</taxon>
        <taxon>Caudoviricetes</taxon>
        <taxon>Peduoviridae</taxon>
        <taxon>Maltschvirus</taxon>
        <taxon>Maltschvirus maltsch</taxon>
    </lineage>
</organism>
<proteinExistence type="predicted"/>
<evidence type="ECO:0000313" key="1">
    <source>
        <dbReference type="EMBL" id="CAB5221625.1"/>
    </source>
</evidence>
<protein>
    <submittedName>
        <fullName evidence="1">Uncharacterized protein</fullName>
    </submittedName>
</protein>
<accession>A0A6J7WXL8</accession>
<reference evidence="1" key="1">
    <citation type="submission" date="2020-05" db="EMBL/GenBank/DDBJ databases">
        <authorList>
            <person name="Chiriac C."/>
            <person name="Salcher M."/>
            <person name="Ghai R."/>
            <person name="Kavagutti S V."/>
        </authorList>
    </citation>
    <scope>NUCLEOTIDE SEQUENCE</scope>
</reference>